<evidence type="ECO:0000313" key="2">
    <source>
        <dbReference type="Proteomes" id="UP000184501"/>
    </source>
</evidence>
<gene>
    <name evidence="1" type="ORF">SAMN05444320_105396</name>
</gene>
<proteinExistence type="predicted"/>
<organism evidence="1 2">
    <name type="scientific">Streptoalloteichus hindustanus</name>
    <dbReference type="NCBI Taxonomy" id="2017"/>
    <lineage>
        <taxon>Bacteria</taxon>
        <taxon>Bacillati</taxon>
        <taxon>Actinomycetota</taxon>
        <taxon>Actinomycetes</taxon>
        <taxon>Pseudonocardiales</taxon>
        <taxon>Pseudonocardiaceae</taxon>
        <taxon>Streptoalloteichus</taxon>
    </lineage>
</organism>
<reference evidence="1 2" key="1">
    <citation type="submission" date="2016-11" db="EMBL/GenBank/DDBJ databases">
        <authorList>
            <person name="Jaros S."/>
            <person name="Januszkiewicz K."/>
            <person name="Wedrychowicz H."/>
        </authorList>
    </citation>
    <scope>NUCLEOTIDE SEQUENCE [LARGE SCALE GENOMIC DNA]</scope>
    <source>
        <strain evidence="1 2">DSM 44523</strain>
    </source>
</reference>
<dbReference type="AlphaFoldDB" id="A0A1M5FDR3"/>
<protein>
    <submittedName>
        <fullName evidence="1">Uncharacterized protein</fullName>
    </submittedName>
</protein>
<sequence length="141" mass="15310">MGVEGAAVLDQHFANLSAHPRDLANAFHDVDVPIGPNDHINAAACRADADRVRETGRWLDRHATDRCATTIGLALLTTVDNEADIPLIRTIGLLSDRFAPLTARALERRTGGGRTLMWLAERVAGWGRVHVVESRCRTAGP</sequence>
<dbReference type="EMBL" id="FQVN01000005">
    <property type="protein sequence ID" value="SHF89694.1"/>
    <property type="molecule type" value="Genomic_DNA"/>
</dbReference>
<evidence type="ECO:0000313" key="1">
    <source>
        <dbReference type="EMBL" id="SHF89694.1"/>
    </source>
</evidence>
<accession>A0A1M5FDR3</accession>
<dbReference type="STRING" id="2017.SAMN05444320_105396"/>
<dbReference type="Proteomes" id="UP000184501">
    <property type="component" value="Unassembled WGS sequence"/>
</dbReference>
<keyword evidence="2" id="KW-1185">Reference proteome</keyword>
<name>A0A1M5FDR3_STRHI</name>